<feature type="transmembrane region" description="Helical" evidence="15">
    <location>
        <begin position="25"/>
        <end position="43"/>
    </location>
</feature>
<dbReference type="InterPro" id="IPR032807">
    <property type="entry name" value="GNVR"/>
</dbReference>
<comment type="catalytic activity">
    <reaction evidence="13">
        <text>L-tyrosyl-[protein] + ATP = O-phospho-L-tyrosyl-[protein] + ADP + H(+)</text>
        <dbReference type="Rhea" id="RHEA:10596"/>
        <dbReference type="Rhea" id="RHEA-COMP:10136"/>
        <dbReference type="Rhea" id="RHEA-COMP:20101"/>
        <dbReference type="ChEBI" id="CHEBI:15378"/>
        <dbReference type="ChEBI" id="CHEBI:30616"/>
        <dbReference type="ChEBI" id="CHEBI:46858"/>
        <dbReference type="ChEBI" id="CHEBI:61978"/>
        <dbReference type="ChEBI" id="CHEBI:456216"/>
    </reaction>
</comment>
<feature type="transmembrane region" description="Helical" evidence="15">
    <location>
        <begin position="434"/>
        <end position="452"/>
    </location>
</feature>
<dbReference type="SUPFAM" id="SSF52540">
    <property type="entry name" value="P-loop containing nucleoside triphosphate hydrolases"/>
    <property type="match status" value="1"/>
</dbReference>
<keyword evidence="12" id="KW-0829">Tyrosine-protein kinase</keyword>
<sequence length="723" mass="78165">MSRSEPDSDEINLGQLLVTLWKGKFWIALCMVLGLGGALFAYMNTPPTYQADALVQLEEKSNALSLPSSLTSLMEGGDPRSVTEIEILRSRLVLGQAVAALNLDWRVEPDLAPVIGTMVARYQLPGIDGLLPQRFARPGEAVTLAQLIAPPLWVNQQMRLTVGEAGSFVLTTPDERELQGRVGEALSLPDIGFTLTVAALSAPAGRAFTIRQISETMAISSLRGRLTVSERGRASGILEAQVTGTGRADNVRALDAVLAAYQGQNITRSAAQADGSLQFIREQIPQAEAALREAERALNAFRQQQVSVDLSMETQALLGAVTLAEAELAELQRREDALSQRYTAAHPTYRLLLEERGRLQARLEALRGQVGALPETQRQIVNLSRDVDLAQRLYTELLTRAQQVEVLRASTVGSVRIIDPAATAAMPVAPRRNLLLALGLMLGAMGGIGLVLGRNWLRKGVQDASEIERQGLPVFATINYSRAADTSGRRKGVLPVLALDQPDDLAVEAFRSLRTSLHFGMLDAASPTLTITSAHPKAGKSFLATNLAVVAAQAGQRVCLIDADMRRGHLWRYFNLQRNQPGVAEVLAGDRTIEDLMLPGPVAGLFVLPSGRYPPNPSELLMRVQLRQMLDWCAENFDLTLVDAPPALAVTDPVILSRSTGATILVVRHDATAPGEIEASSKTFGAAGLRLSGAVFNGFDPRKAGGGYGYGYGYRYEYKQRKS</sequence>
<dbReference type="FunFam" id="3.40.50.300:FF:000527">
    <property type="entry name" value="Tyrosine-protein kinase etk"/>
    <property type="match status" value="1"/>
</dbReference>
<feature type="domain" description="Polysaccharide chain length determinant N-terminal" evidence="16">
    <location>
        <begin position="9"/>
        <end position="100"/>
    </location>
</feature>
<evidence type="ECO:0000256" key="9">
    <source>
        <dbReference type="ARBA" id="ARBA00022840"/>
    </source>
</evidence>
<evidence type="ECO:0000256" key="6">
    <source>
        <dbReference type="ARBA" id="ARBA00022692"/>
    </source>
</evidence>
<evidence type="ECO:0000313" key="20">
    <source>
        <dbReference type="Proteomes" id="UP000284547"/>
    </source>
</evidence>
<evidence type="ECO:0000259" key="18">
    <source>
        <dbReference type="Pfam" id="PF13807"/>
    </source>
</evidence>
<keyword evidence="4" id="KW-0997">Cell inner membrane</keyword>
<evidence type="ECO:0000259" key="16">
    <source>
        <dbReference type="Pfam" id="PF02706"/>
    </source>
</evidence>
<dbReference type="Proteomes" id="UP000284547">
    <property type="component" value="Unassembled WGS sequence"/>
</dbReference>
<comment type="caution">
    <text evidence="19">The sequence shown here is derived from an EMBL/GenBank/DDBJ whole genome shotgun (WGS) entry which is preliminary data.</text>
</comment>
<reference evidence="19 20" key="1">
    <citation type="submission" date="2018-08" db="EMBL/GenBank/DDBJ databases">
        <title>Flavobacterium tibetense sp. nov., isolated from a wetland YonghuCo on Tibetan Plateau.</title>
        <authorList>
            <person name="Phurbu D."/>
            <person name="Lu H."/>
            <person name="Xing P."/>
        </authorList>
    </citation>
    <scope>NUCLEOTIDE SEQUENCE [LARGE SCALE GENOMIC DNA]</scope>
    <source>
        <strain evidence="19 20">DJC</strain>
    </source>
</reference>
<dbReference type="InterPro" id="IPR025669">
    <property type="entry name" value="AAA_dom"/>
</dbReference>
<name>A0A411Z802_9RHOB</name>
<evidence type="ECO:0000259" key="17">
    <source>
        <dbReference type="Pfam" id="PF13614"/>
    </source>
</evidence>
<protein>
    <submittedName>
        <fullName evidence="19">Polysaccharide biosynthesis tyrosine autokinase</fullName>
        <ecNumber evidence="19">2.7.10.2</ecNumber>
    </submittedName>
</protein>
<feature type="domain" description="AAA" evidence="17">
    <location>
        <begin position="538"/>
        <end position="660"/>
    </location>
</feature>
<accession>A0A411Z802</accession>
<evidence type="ECO:0000256" key="12">
    <source>
        <dbReference type="ARBA" id="ARBA00023137"/>
    </source>
</evidence>
<evidence type="ECO:0000256" key="2">
    <source>
        <dbReference type="ARBA" id="ARBA00008883"/>
    </source>
</evidence>
<evidence type="ECO:0000256" key="11">
    <source>
        <dbReference type="ARBA" id="ARBA00023136"/>
    </source>
</evidence>
<keyword evidence="14" id="KW-0175">Coiled coil</keyword>
<dbReference type="InterPro" id="IPR005702">
    <property type="entry name" value="Wzc-like_C"/>
</dbReference>
<keyword evidence="10 15" id="KW-1133">Transmembrane helix</keyword>
<keyword evidence="20" id="KW-1185">Reference proteome</keyword>
<dbReference type="GO" id="GO:0004715">
    <property type="term" value="F:non-membrane spanning protein tyrosine kinase activity"/>
    <property type="evidence" value="ECO:0007669"/>
    <property type="project" value="UniProtKB-EC"/>
</dbReference>
<dbReference type="PANTHER" id="PTHR32309:SF32">
    <property type="entry name" value="TYROSINE-PROTEIN KINASE ETK-RELATED"/>
    <property type="match status" value="1"/>
</dbReference>
<dbReference type="OrthoDB" id="230260at2"/>
<evidence type="ECO:0000256" key="8">
    <source>
        <dbReference type="ARBA" id="ARBA00022777"/>
    </source>
</evidence>
<evidence type="ECO:0000256" key="7">
    <source>
        <dbReference type="ARBA" id="ARBA00022741"/>
    </source>
</evidence>
<dbReference type="GO" id="GO:0005524">
    <property type="term" value="F:ATP binding"/>
    <property type="evidence" value="ECO:0007669"/>
    <property type="project" value="UniProtKB-KW"/>
</dbReference>
<keyword evidence="3" id="KW-1003">Cell membrane</keyword>
<evidence type="ECO:0000256" key="10">
    <source>
        <dbReference type="ARBA" id="ARBA00022989"/>
    </source>
</evidence>
<dbReference type="AlphaFoldDB" id="A0A411Z802"/>
<keyword evidence="6 15" id="KW-0812">Transmembrane</keyword>
<feature type="domain" description="Tyrosine-protein kinase G-rich" evidence="18">
    <location>
        <begin position="375"/>
        <end position="455"/>
    </location>
</feature>
<keyword evidence="8 19" id="KW-0418">Kinase</keyword>
<evidence type="ECO:0000256" key="5">
    <source>
        <dbReference type="ARBA" id="ARBA00022679"/>
    </source>
</evidence>
<dbReference type="GO" id="GO:0042802">
    <property type="term" value="F:identical protein binding"/>
    <property type="evidence" value="ECO:0007669"/>
    <property type="project" value="UniProtKB-ARBA"/>
</dbReference>
<organism evidence="19 20">
    <name type="scientific">Pseudotabrizicola alkalilacus</name>
    <dbReference type="NCBI Taxonomy" id="2305252"/>
    <lineage>
        <taxon>Bacteria</taxon>
        <taxon>Pseudomonadati</taxon>
        <taxon>Pseudomonadota</taxon>
        <taxon>Alphaproteobacteria</taxon>
        <taxon>Rhodobacterales</taxon>
        <taxon>Paracoccaceae</taxon>
        <taxon>Pseudotabrizicola</taxon>
    </lineage>
</organism>
<dbReference type="Pfam" id="PF13614">
    <property type="entry name" value="AAA_31"/>
    <property type="match status" value="1"/>
</dbReference>
<dbReference type="InterPro" id="IPR003856">
    <property type="entry name" value="LPS_length_determ_N"/>
</dbReference>
<dbReference type="Pfam" id="PF23607">
    <property type="entry name" value="WZC_N"/>
    <property type="match status" value="1"/>
</dbReference>
<evidence type="ECO:0000256" key="15">
    <source>
        <dbReference type="SAM" id="Phobius"/>
    </source>
</evidence>
<proteinExistence type="inferred from homology"/>
<dbReference type="EC" id="2.7.10.2" evidence="19"/>
<evidence type="ECO:0000256" key="4">
    <source>
        <dbReference type="ARBA" id="ARBA00022519"/>
    </source>
</evidence>
<keyword evidence="11 15" id="KW-0472">Membrane</keyword>
<feature type="coiled-coil region" evidence="14">
    <location>
        <begin position="277"/>
        <end position="369"/>
    </location>
</feature>
<evidence type="ECO:0000313" key="19">
    <source>
        <dbReference type="EMBL" id="RGP39288.1"/>
    </source>
</evidence>
<dbReference type="Gene3D" id="3.40.50.300">
    <property type="entry name" value="P-loop containing nucleotide triphosphate hydrolases"/>
    <property type="match status" value="1"/>
</dbReference>
<comment type="subcellular location">
    <subcellularLocation>
        <location evidence="1">Cell inner membrane</location>
        <topology evidence="1">Multi-pass membrane protein</topology>
    </subcellularLocation>
</comment>
<evidence type="ECO:0000256" key="13">
    <source>
        <dbReference type="ARBA" id="ARBA00053015"/>
    </source>
</evidence>
<evidence type="ECO:0000256" key="3">
    <source>
        <dbReference type="ARBA" id="ARBA00022475"/>
    </source>
</evidence>
<dbReference type="CDD" id="cd05387">
    <property type="entry name" value="BY-kinase"/>
    <property type="match status" value="1"/>
</dbReference>
<dbReference type="EMBL" id="QWEY01000001">
    <property type="protein sequence ID" value="RGP39288.1"/>
    <property type="molecule type" value="Genomic_DNA"/>
</dbReference>
<evidence type="ECO:0000256" key="14">
    <source>
        <dbReference type="SAM" id="Coils"/>
    </source>
</evidence>
<gene>
    <name evidence="19" type="ORF">D1012_01155</name>
</gene>
<keyword evidence="5 19" id="KW-0808">Transferase</keyword>
<dbReference type="NCBIfam" id="TIGR01007">
    <property type="entry name" value="eps_fam"/>
    <property type="match status" value="1"/>
</dbReference>
<comment type="similarity">
    <text evidence="2">Belongs to the etk/wzc family.</text>
</comment>
<dbReference type="InterPro" id="IPR027417">
    <property type="entry name" value="P-loop_NTPase"/>
</dbReference>
<keyword evidence="9" id="KW-0067">ATP-binding</keyword>
<dbReference type="Pfam" id="PF13807">
    <property type="entry name" value="GNVR"/>
    <property type="match status" value="1"/>
</dbReference>
<dbReference type="PANTHER" id="PTHR32309">
    <property type="entry name" value="TYROSINE-PROTEIN KINASE"/>
    <property type="match status" value="1"/>
</dbReference>
<dbReference type="GO" id="GO:0005886">
    <property type="term" value="C:plasma membrane"/>
    <property type="evidence" value="ECO:0007669"/>
    <property type="project" value="UniProtKB-SubCell"/>
</dbReference>
<dbReference type="InterPro" id="IPR050445">
    <property type="entry name" value="Bact_polysacc_biosynth/exp"/>
</dbReference>
<dbReference type="Pfam" id="PF02706">
    <property type="entry name" value="Wzz"/>
    <property type="match status" value="1"/>
</dbReference>
<keyword evidence="7" id="KW-0547">Nucleotide-binding</keyword>
<evidence type="ECO:0000256" key="1">
    <source>
        <dbReference type="ARBA" id="ARBA00004429"/>
    </source>
</evidence>